<protein>
    <submittedName>
        <fullName evidence="2">Uncharacterized protein</fullName>
    </submittedName>
</protein>
<sequence>RRRRRCTTPEGSECKVAATWSGSGTVCGLCGHRHPPPCPRGTSWSVLRDLSSTAVHSVTNDSESVVVTAKVVLVGGGQDKRGVSKRVITPLFSAPELGCKRSPGALARCSRLALEQLRARGRVGCKTSATGRLAEESTSTAPGAEPGRARPTAGEGRQGKPRGRETEREREKKKE</sequence>
<accession>A0ABN9S452</accession>
<gene>
    <name evidence="2" type="ORF">PCOR1329_LOCUS25799</name>
</gene>
<evidence type="ECO:0000313" key="2">
    <source>
        <dbReference type="EMBL" id="CAK0825755.1"/>
    </source>
</evidence>
<reference evidence="2" key="1">
    <citation type="submission" date="2023-10" db="EMBL/GenBank/DDBJ databases">
        <authorList>
            <person name="Chen Y."/>
            <person name="Shah S."/>
            <person name="Dougan E. K."/>
            <person name="Thang M."/>
            <person name="Chan C."/>
        </authorList>
    </citation>
    <scope>NUCLEOTIDE SEQUENCE [LARGE SCALE GENOMIC DNA]</scope>
</reference>
<keyword evidence="3" id="KW-1185">Reference proteome</keyword>
<feature type="compositionally biased region" description="Basic and acidic residues" evidence="1">
    <location>
        <begin position="162"/>
        <end position="175"/>
    </location>
</feature>
<name>A0ABN9S452_9DINO</name>
<feature type="region of interest" description="Disordered" evidence="1">
    <location>
        <begin position="126"/>
        <end position="175"/>
    </location>
</feature>
<dbReference type="EMBL" id="CAUYUJ010009063">
    <property type="protein sequence ID" value="CAK0825755.1"/>
    <property type="molecule type" value="Genomic_DNA"/>
</dbReference>
<evidence type="ECO:0000256" key="1">
    <source>
        <dbReference type="SAM" id="MobiDB-lite"/>
    </source>
</evidence>
<comment type="caution">
    <text evidence="2">The sequence shown here is derived from an EMBL/GenBank/DDBJ whole genome shotgun (WGS) entry which is preliminary data.</text>
</comment>
<dbReference type="Proteomes" id="UP001189429">
    <property type="component" value="Unassembled WGS sequence"/>
</dbReference>
<organism evidence="2 3">
    <name type="scientific">Prorocentrum cordatum</name>
    <dbReference type="NCBI Taxonomy" id="2364126"/>
    <lineage>
        <taxon>Eukaryota</taxon>
        <taxon>Sar</taxon>
        <taxon>Alveolata</taxon>
        <taxon>Dinophyceae</taxon>
        <taxon>Prorocentrales</taxon>
        <taxon>Prorocentraceae</taxon>
        <taxon>Prorocentrum</taxon>
    </lineage>
</organism>
<evidence type="ECO:0000313" key="3">
    <source>
        <dbReference type="Proteomes" id="UP001189429"/>
    </source>
</evidence>
<feature type="non-terminal residue" evidence="2">
    <location>
        <position position="1"/>
    </location>
</feature>
<proteinExistence type="predicted"/>